<protein>
    <recommendedName>
        <fullName evidence="4">DUF3995 domain-containing protein</fullName>
    </recommendedName>
</protein>
<keyword evidence="3" id="KW-1185">Reference proteome</keyword>
<keyword evidence="1" id="KW-1133">Transmembrane helix</keyword>
<keyword evidence="1" id="KW-0472">Membrane</keyword>
<keyword evidence="1" id="KW-0812">Transmembrane</keyword>
<gene>
    <name evidence="2" type="ORF">ABS767_07270</name>
</gene>
<organism evidence="2 3">
    <name type="scientific">Sphingomonas plantiphila</name>
    <dbReference type="NCBI Taxonomy" id="3163295"/>
    <lineage>
        <taxon>Bacteria</taxon>
        <taxon>Pseudomonadati</taxon>
        <taxon>Pseudomonadota</taxon>
        <taxon>Alphaproteobacteria</taxon>
        <taxon>Sphingomonadales</taxon>
        <taxon>Sphingomonadaceae</taxon>
        <taxon>Sphingomonas</taxon>
    </lineage>
</organism>
<evidence type="ECO:0008006" key="4">
    <source>
        <dbReference type="Google" id="ProtNLM"/>
    </source>
</evidence>
<reference evidence="2 3" key="1">
    <citation type="submission" date="2024-06" db="EMBL/GenBank/DDBJ databases">
        <authorList>
            <person name="Kaempfer P."/>
            <person name="Viver T."/>
        </authorList>
    </citation>
    <scope>NUCLEOTIDE SEQUENCE [LARGE SCALE GENOMIC DNA]</scope>
    <source>
        <strain evidence="2 3">ST-64</strain>
    </source>
</reference>
<evidence type="ECO:0000256" key="1">
    <source>
        <dbReference type="SAM" id="Phobius"/>
    </source>
</evidence>
<evidence type="ECO:0000313" key="3">
    <source>
        <dbReference type="Proteomes" id="UP001629244"/>
    </source>
</evidence>
<name>A0ABW8YL71_9SPHN</name>
<dbReference type="EMBL" id="JBELQC010000001">
    <property type="protein sequence ID" value="MFL9840754.1"/>
    <property type="molecule type" value="Genomic_DNA"/>
</dbReference>
<evidence type="ECO:0000313" key="2">
    <source>
        <dbReference type="EMBL" id="MFL9840754.1"/>
    </source>
</evidence>
<feature type="transmembrane region" description="Helical" evidence="1">
    <location>
        <begin position="53"/>
        <end position="79"/>
    </location>
</feature>
<feature type="transmembrane region" description="Helical" evidence="1">
    <location>
        <begin position="91"/>
        <end position="111"/>
    </location>
</feature>
<comment type="caution">
    <text evidence="2">The sequence shown here is derived from an EMBL/GenBank/DDBJ whole genome shotgun (WGS) entry which is preliminary data.</text>
</comment>
<dbReference type="RefSeq" id="WP_408077683.1">
    <property type="nucleotide sequence ID" value="NZ_JBELQC010000001.1"/>
</dbReference>
<sequence>MNSTHPPHGLALDLSATGLLAGAVVHLAAWLGGPRWMAALGAPPSIVASAAVGSWPALLGTLAIAALLVGMALSCFLVARRRTRLSFVRGALGIFAVILLGRGLLVVPFIFAGQREWRTPAGKIIVTGDWFATGSLVVLVIGALICLGLCQTRSER</sequence>
<proteinExistence type="predicted"/>
<feature type="transmembrane region" description="Helical" evidence="1">
    <location>
        <begin position="12"/>
        <end position="33"/>
    </location>
</feature>
<accession>A0ABW8YL71</accession>
<feature type="transmembrane region" description="Helical" evidence="1">
    <location>
        <begin position="131"/>
        <end position="150"/>
    </location>
</feature>
<dbReference type="Proteomes" id="UP001629244">
    <property type="component" value="Unassembled WGS sequence"/>
</dbReference>